<sequence>MSAQIGEYRELPGPKAKEELERGKRYCIKTVQNSKLVLSDKGAHGSILYDVDGNTYLDFFAGAGVNNLGYGVDLLTNAAKRQMQHGIWVYDFSVFFNTPGIDLCEVLAKAAPGNVERKVFLASTGTEAVEAAIKIAAASRRGRKHWICFEGAFHGRTLGSLSFNASKVVHKYGFPTAIEPLVFPYPSHSGALNALFERLENSIDPKDIAAVILELQQGEGGVNKGDSSELALLNQLCEKYGIVRIVDEVQTGIGRTGTLFALEQFPTFSADIITVAKAVGGGLPLSATIADARLDFPEFGMHANTMGGNFVAVQTALAVMRYFQDYPQIFTHVRETGDYLHRRLIELQDSFNAKCAGTKSTEDLYYAPRLYSARGMGLMRAIDILYEPWQTHRFGENPRERVVDACFERGLIVESTGRHGVRFLPPLIVGREDIDEAMKIFEEALCAAFIRV</sequence>
<dbReference type="Gene3D" id="3.40.640.10">
    <property type="entry name" value="Type I PLP-dependent aspartate aminotransferase-like (Major domain)"/>
    <property type="match status" value="1"/>
</dbReference>
<organism evidence="4 5">
    <name type="scientific">Candidatus Spechtbacteria bacterium RIFCSPLOWO2_01_FULL_46_10</name>
    <dbReference type="NCBI Taxonomy" id="1802163"/>
    <lineage>
        <taxon>Bacteria</taxon>
        <taxon>Candidatus Spechtiibacteriota</taxon>
    </lineage>
</organism>
<dbReference type="FunFam" id="3.40.640.10:FF:000004">
    <property type="entry name" value="Acetylornithine aminotransferase"/>
    <property type="match status" value="1"/>
</dbReference>
<dbReference type="InterPro" id="IPR050103">
    <property type="entry name" value="Class-III_PLP-dep_AT"/>
</dbReference>
<name>A0A1G2HFN8_9BACT</name>
<dbReference type="GO" id="GO:0042802">
    <property type="term" value="F:identical protein binding"/>
    <property type="evidence" value="ECO:0007669"/>
    <property type="project" value="TreeGrafter"/>
</dbReference>
<dbReference type="PANTHER" id="PTHR11986">
    <property type="entry name" value="AMINOTRANSFERASE CLASS III"/>
    <property type="match status" value="1"/>
</dbReference>
<evidence type="ECO:0008006" key="6">
    <source>
        <dbReference type="Google" id="ProtNLM"/>
    </source>
</evidence>
<dbReference type="Pfam" id="PF00202">
    <property type="entry name" value="Aminotran_3"/>
    <property type="match status" value="1"/>
</dbReference>
<protein>
    <recommendedName>
        <fullName evidence="6">4-aminobutyrate aminotransferase</fullName>
    </recommendedName>
</protein>
<keyword evidence="2 3" id="KW-0663">Pyridoxal phosphate</keyword>
<dbReference type="InterPro" id="IPR005814">
    <property type="entry name" value="Aminotrans_3"/>
</dbReference>
<dbReference type="InterPro" id="IPR015421">
    <property type="entry name" value="PyrdxlP-dep_Trfase_major"/>
</dbReference>
<evidence type="ECO:0000313" key="4">
    <source>
        <dbReference type="EMBL" id="OGZ61293.1"/>
    </source>
</evidence>
<dbReference type="Proteomes" id="UP000179153">
    <property type="component" value="Unassembled WGS sequence"/>
</dbReference>
<dbReference type="InterPro" id="IPR015424">
    <property type="entry name" value="PyrdxlP-dep_Trfase"/>
</dbReference>
<dbReference type="GO" id="GO:0008483">
    <property type="term" value="F:transaminase activity"/>
    <property type="evidence" value="ECO:0007669"/>
    <property type="project" value="InterPro"/>
</dbReference>
<dbReference type="InterPro" id="IPR015422">
    <property type="entry name" value="PyrdxlP-dep_Trfase_small"/>
</dbReference>
<comment type="similarity">
    <text evidence="3">Belongs to the class-III pyridoxal-phosphate-dependent aminotransferase family.</text>
</comment>
<accession>A0A1G2HFN8</accession>
<dbReference type="Gene3D" id="3.90.1150.10">
    <property type="entry name" value="Aspartate Aminotransferase, domain 1"/>
    <property type="match status" value="1"/>
</dbReference>
<comment type="caution">
    <text evidence="4">The sequence shown here is derived from an EMBL/GenBank/DDBJ whole genome shotgun (WGS) entry which is preliminary data.</text>
</comment>
<comment type="cofactor">
    <cofactor evidence="1">
        <name>pyridoxal 5'-phosphate</name>
        <dbReference type="ChEBI" id="CHEBI:597326"/>
    </cofactor>
</comment>
<evidence type="ECO:0000256" key="1">
    <source>
        <dbReference type="ARBA" id="ARBA00001933"/>
    </source>
</evidence>
<dbReference type="EMBL" id="MHOI01000021">
    <property type="protein sequence ID" value="OGZ61293.1"/>
    <property type="molecule type" value="Genomic_DNA"/>
</dbReference>
<gene>
    <name evidence="4" type="ORF">A2932_02130</name>
</gene>
<evidence type="ECO:0000256" key="2">
    <source>
        <dbReference type="ARBA" id="ARBA00022898"/>
    </source>
</evidence>
<dbReference type="GO" id="GO:0030170">
    <property type="term" value="F:pyridoxal phosphate binding"/>
    <property type="evidence" value="ECO:0007669"/>
    <property type="project" value="InterPro"/>
</dbReference>
<dbReference type="PIRSF" id="PIRSF000521">
    <property type="entry name" value="Transaminase_4ab_Lys_Orn"/>
    <property type="match status" value="1"/>
</dbReference>
<evidence type="ECO:0000256" key="3">
    <source>
        <dbReference type="RuleBase" id="RU003560"/>
    </source>
</evidence>
<dbReference type="SUPFAM" id="SSF53383">
    <property type="entry name" value="PLP-dependent transferases"/>
    <property type="match status" value="1"/>
</dbReference>
<dbReference type="CDD" id="cd00610">
    <property type="entry name" value="OAT_like"/>
    <property type="match status" value="1"/>
</dbReference>
<reference evidence="4 5" key="1">
    <citation type="journal article" date="2016" name="Nat. Commun.">
        <title>Thousands of microbial genomes shed light on interconnected biogeochemical processes in an aquifer system.</title>
        <authorList>
            <person name="Anantharaman K."/>
            <person name="Brown C.T."/>
            <person name="Hug L.A."/>
            <person name="Sharon I."/>
            <person name="Castelle C.J."/>
            <person name="Probst A.J."/>
            <person name="Thomas B.C."/>
            <person name="Singh A."/>
            <person name="Wilkins M.J."/>
            <person name="Karaoz U."/>
            <person name="Brodie E.L."/>
            <person name="Williams K.H."/>
            <person name="Hubbard S.S."/>
            <person name="Banfield J.F."/>
        </authorList>
    </citation>
    <scope>NUCLEOTIDE SEQUENCE [LARGE SCALE GENOMIC DNA]</scope>
</reference>
<dbReference type="STRING" id="1802163.A2932_02130"/>
<dbReference type="AlphaFoldDB" id="A0A1G2HFN8"/>
<proteinExistence type="inferred from homology"/>
<evidence type="ECO:0000313" key="5">
    <source>
        <dbReference type="Proteomes" id="UP000179153"/>
    </source>
</evidence>